<evidence type="ECO:0000313" key="2">
    <source>
        <dbReference type="EMBL" id="QPH40616.1"/>
    </source>
</evidence>
<organism evidence="2 3">
    <name type="scientific">Pedobacter endophyticus</name>
    <dbReference type="NCBI Taxonomy" id="2789740"/>
    <lineage>
        <taxon>Bacteria</taxon>
        <taxon>Pseudomonadati</taxon>
        <taxon>Bacteroidota</taxon>
        <taxon>Sphingobacteriia</taxon>
        <taxon>Sphingobacteriales</taxon>
        <taxon>Sphingobacteriaceae</taxon>
        <taxon>Pedobacter</taxon>
    </lineage>
</organism>
<feature type="chain" id="PRO_5032807091" description="Outer membrane protein beta-barrel domain-containing protein" evidence="1">
    <location>
        <begin position="23"/>
        <end position="182"/>
    </location>
</feature>
<dbReference type="KEGG" id="pex:IZT61_04890"/>
<dbReference type="EMBL" id="CP064939">
    <property type="protein sequence ID" value="QPH40616.1"/>
    <property type="molecule type" value="Genomic_DNA"/>
</dbReference>
<accession>A0A7S9L1W5</accession>
<dbReference type="RefSeq" id="WP_196100070.1">
    <property type="nucleotide sequence ID" value="NZ_CP064939.1"/>
</dbReference>
<dbReference type="Proteomes" id="UP000594759">
    <property type="component" value="Chromosome"/>
</dbReference>
<evidence type="ECO:0000313" key="3">
    <source>
        <dbReference type="Proteomes" id="UP000594759"/>
    </source>
</evidence>
<evidence type="ECO:0000256" key="1">
    <source>
        <dbReference type="SAM" id="SignalP"/>
    </source>
</evidence>
<proteinExistence type="predicted"/>
<reference evidence="2 3" key="1">
    <citation type="submission" date="2020-11" db="EMBL/GenBank/DDBJ databases">
        <title>Pedobacter endophytica, an endophytic bacteria isolated form Carex pumila.</title>
        <authorList>
            <person name="Peng Y."/>
            <person name="Jiang L."/>
            <person name="Lee J."/>
        </authorList>
    </citation>
    <scope>NUCLEOTIDE SEQUENCE [LARGE SCALE GENOMIC DNA]</scope>
    <source>
        <strain evidence="2 3">JBR3-12</strain>
    </source>
</reference>
<name>A0A7S9L1W5_9SPHI</name>
<dbReference type="AlphaFoldDB" id="A0A7S9L1W5"/>
<keyword evidence="3" id="KW-1185">Reference proteome</keyword>
<gene>
    <name evidence="2" type="ORF">IZT61_04890</name>
</gene>
<evidence type="ECO:0008006" key="4">
    <source>
        <dbReference type="Google" id="ProtNLM"/>
    </source>
</evidence>
<feature type="signal peptide" evidence="1">
    <location>
        <begin position="1"/>
        <end position="22"/>
    </location>
</feature>
<protein>
    <recommendedName>
        <fullName evidence="4">Outer membrane protein beta-barrel domain-containing protein</fullName>
    </recommendedName>
</protein>
<keyword evidence="1" id="KW-0732">Signal</keyword>
<sequence>MKKMLFLLLFSIIFTHTGNAQAINKMGLGVGVSYLFGKSANFKSAFEINTVLNFGLGSYVYLGPKASLTLLKENPFFEVGPNLGFNFYKFASEQIFNPENDDYKKVDMLVSTFIGFNLDGNALEKKKFSLTNVGVSLDVSSPEVLNSALNISYGHTIMYQRLDKHNLNFNKLGVQGVFKLNK</sequence>